<accession>A0A3S9IDK8</accession>
<keyword evidence="2" id="KW-1185">Reference proteome</keyword>
<dbReference type="Proteomes" id="UP000280197">
    <property type="component" value="Chromosome"/>
</dbReference>
<protein>
    <submittedName>
        <fullName evidence="1">Hydroxymethylcytosylglucuronate/cytosylglucurona te synthase</fullName>
    </submittedName>
</protein>
<dbReference type="SUPFAM" id="SSF53756">
    <property type="entry name" value="UDP-Glycosyltransferase/glycogen phosphorylase"/>
    <property type="match status" value="1"/>
</dbReference>
<organism evidence="1 2">
    <name type="scientific">Streptomyces aquilus</name>
    <dbReference type="NCBI Taxonomy" id="2548456"/>
    <lineage>
        <taxon>Bacteria</taxon>
        <taxon>Bacillati</taxon>
        <taxon>Actinomycetota</taxon>
        <taxon>Actinomycetes</taxon>
        <taxon>Kitasatosporales</taxon>
        <taxon>Streptomycetaceae</taxon>
        <taxon>Streptomyces</taxon>
    </lineage>
</organism>
<dbReference type="AlphaFoldDB" id="A0A3S9IDK8"/>
<dbReference type="RefSeq" id="WP_126276241.1">
    <property type="nucleotide sequence ID" value="NZ_CP034463.1"/>
</dbReference>
<proteinExistence type="predicted"/>
<evidence type="ECO:0000313" key="2">
    <source>
        <dbReference type="Proteomes" id="UP000280197"/>
    </source>
</evidence>
<reference evidence="1 2" key="1">
    <citation type="submission" date="2018-12" db="EMBL/GenBank/DDBJ databases">
        <authorList>
            <person name="Li K."/>
        </authorList>
    </citation>
    <scope>NUCLEOTIDE SEQUENCE [LARGE SCALE GENOMIC DNA]</scope>
    <source>
        <strain evidence="2">CR22</strain>
    </source>
</reference>
<dbReference type="EMBL" id="CP034463">
    <property type="protein sequence ID" value="AZP22439.1"/>
    <property type="molecule type" value="Genomic_DNA"/>
</dbReference>
<dbReference type="InterPro" id="IPR031016">
    <property type="entry name" value="CGA_synthase"/>
</dbReference>
<dbReference type="NCBIfam" id="TIGR04467">
    <property type="entry name" value="CGA_synthase"/>
    <property type="match status" value="1"/>
</dbReference>
<gene>
    <name evidence="1" type="ORF">EJC51_44015</name>
</gene>
<dbReference type="KEGG" id="saqu:EJC51_44015"/>
<dbReference type="Gene3D" id="3.40.50.2000">
    <property type="entry name" value="Glycogen Phosphorylase B"/>
    <property type="match status" value="1"/>
</dbReference>
<name>A0A3S9IDK8_9ACTN</name>
<evidence type="ECO:0000313" key="1">
    <source>
        <dbReference type="EMBL" id="AZP22439.1"/>
    </source>
</evidence>
<sequence>MNTRSVGRPLVLAVAGVSFGWGSAGKIDSVLRALRALCPVPPRVVGLSTDLGRPLLAGSGIDRWYEVKGTDTARIAEIVRAEGIRAGLCVLDGPTAKSLETAGVPAVFLDSLPFLWSEGDLAWLPLEAAAYCAQRSPRMGEESRAVVESAKRLRWVDAVVPPIGPAERTADGPSQAAAVRTAEREGTRTPGRPRKALVSLGWMQAPGLPEWRTYPRAVIPAVLRALADCEAAAVRVAGNLTPDMIDELAAQVPEGLAVEFGPLVHDDFVATMDRSDLLLTSPGLTTLLEASTYGVPTVTLPPQNVSQIFNARFHQEATGSDTRLAWPVHVFDEEAVIEARRQGEAAAHAVVHGGMAQASRLLAPLQDELRSRVVIAVRRAGGADVDWRGLATAMGKEGAAQVAEEILAAVGPSGE</sequence>